<evidence type="ECO:0000256" key="8">
    <source>
        <dbReference type="SAM" id="Phobius"/>
    </source>
</evidence>
<comment type="subcellular location">
    <subcellularLocation>
        <location evidence="1">Cell membrane</location>
        <topology evidence="1">Multi-pass membrane protein</topology>
    </subcellularLocation>
</comment>
<evidence type="ECO:0000313" key="9">
    <source>
        <dbReference type="EMBL" id="OYN87894.1"/>
    </source>
</evidence>
<evidence type="ECO:0000256" key="7">
    <source>
        <dbReference type="ARBA" id="ARBA00023136"/>
    </source>
</evidence>
<feature type="transmembrane region" description="Helical" evidence="8">
    <location>
        <begin position="134"/>
        <end position="153"/>
    </location>
</feature>
<accession>A0A255E8K2</accession>
<feature type="transmembrane region" description="Helical" evidence="8">
    <location>
        <begin position="339"/>
        <end position="362"/>
    </location>
</feature>
<evidence type="ECO:0000256" key="5">
    <source>
        <dbReference type="ARBA" id="ARBA00022692"/>
    </source>
</evidence>
<feature type="transmembrane region" description="Helical" evidence="8">
    <location>
        <begin position="232"/>
        <end position="256"/>
    </location>
</feature>
<reference evidence="9 10" key="1">
    <citation type="submission" date="2017-07" db="EMBL/GenBank/DDBJ databases">
        <title>Draft whole genome sequences of clinical Proprionibacteriaceae strains.</title>
        <authorList>
            <person name="Bernier A.-M."/>
            <person name="Bernard K."/>
            <person name="Domingo M.-C."/>
        </authorList>
    </citation>
    <scope>NUCLEOTIDE SEQUENCE [LARGE SCALE GENOMIC DNA]</scope>
    <source>
        <strain evidence="9 10">NML 160184</strain>
    </source>
</reference>
<keyword evidence="6 8" id="KW-1133">Transmembrane helix</keyword>
<dbReference type="InterPro" id="IPR000522">
    <property type="entry name" value="ABC_transptr_permease_BtuC"/>
</dbReference>
<comment type="caution">
    <text evidence="9">The sequence shown here is derived from an EMBL/GenBank/DDBJ whole genome shotgun (WGS) entry which is preliminary data.</text>
</comment>
<proteinExistence type="inferred from homology"/>
<keyword evidence="3" id="KW-0813">Transport</keyword>
<evidence type="ECO:0000256" key="3">
    <source>
        <dbReference type="ARBA" id="ARBA00022448"/>
    </source>
</evidence>
<sequence>MAHRTGRSARVRRRHRLVTLAPTLDTAAQSPADIEAAASPTAQWGRRILWAVLLAAGLVAASLLSIGVGERPIDAATTWQALTSRIPGDLAHDIVWDWRLPRTLAGLLVGAAMAVAGALIQAVTRNPLADPGILGVNAGGTLAMAVGATLGIASMQGQLWTALIGALVATVAVHAIGMAGGTLDPGRVTLAGVALAAVLSGLTTGVTLLNPHAFDTLRYWSVGSLSARGMDSILMAMPLILVGLLLALVVCRSLNAIALGDDLAVSLGARVQRTRIIAVIAVTLTCGAATAVAGPIGFVGLMVPHLLRWLIGPNQGWILALALLAGPTLLLSADVLGRVIITGGMPVGIVTAFIGAPVLIAMSRRRGVSGL</sequence>
<dbReference type="SUPFAM" id="SSF81345">
    <property type="entry name" value="ABC transporter involved in vitamin B12 uptake, BtuC"/>
    <property type="match status" value="1"/>
</dbReference>
<dbReference type="PANTHER" id="PTHR30472">
    <property type="entry name" value="FERRIC ENTEROBACTIN TRANSPORT SYSTEM PERMEASE PROTEIN"/>
    <property type="match status" value="1"/>
</dbReference>
<feature type="transmembrane region" description="Helical" evidence="8">
    <location>
        <begin position="104"/>
        <end position="122"/>
    </location>
</feature>
<dbReference type="GO" id="GO:0005886">
    <property type="term" value="C:plasma membrane"/>
    <property type="evidence" value="ECO:0007669"/>
    <property type="project" value="UniProtKB-SubCell"/>
</dbReference>
<dbReference type="Gene3D" id="1.10.3470.10">
    <property type="entry name" value="ABC transporter involved in vitamin B12 uptake, BtuC"/>
    <property type="match status" value="1"/>
</dbReference>
<evidence type="ECO:0000256" key="1">
    <source>
        <dbReference type="ARBA" id="ARBA00004651"/>
    </source>
</evidence>
<evidence type="ECO:0000256" key="2">
    <source>
        <dbReference type="ARBA" id="ARBA00007935"/>
    </source>
</evidence>
<dbReference type="GO" id="GO:0033214">
    <property type="term" value="P:siderophore-iron import into cell"/>
    <property type="evidence" value="ECO:0007669"/>
    <property type="project" value="TreeGrafter"/>
</dbReference>
<feature type="transmembrane region" description="Helical" evidence="8">
    <location>
        <begin position="48"/>
        <end position="68"/>
    </location>
</feature>
<dbReference type="Pfam" id="PF01032">
    <property type="entry name" value="FecCD"/>
    <property type="match status" value="1"/>
</dbReference>
<comment type="similarity">
    <text evidence="2">Belongs to the binding-protein-dependent transport system permease family. FecCD subfamily.</text>
</comment>
<name>A0A255E8K2_9ACTN</name>
<feature type="transmembrane region" description="Helical" evidence="8">
    <location>
        <begin position="189"/>
        <end position="211"/>
    </location>
</feature>
<dbReference type="GO" id="GO:0022857">
    <property type="term" value="F:transmembrane transporter activity"/>
    <property type="evidence" value="ECO:0007669"/>
    <property type="project" value="InterPro"/>
</dbReference>
<feature type="transmembrane region" description="Helical" evidence="8">
    <location>
        <begin position="276"/>
        <end position="303"/>
    </location>
</feature>
<keyword evidence="5 8" id="KW-0812">Transmembrane</keyword>
<evidence type="ECO:0000313" key="10">
    <source>
        <dbReference type="Proteomes" id="UP000216533"/>
    </source>
</evidence>
<evidence type="ECO:0000256" key="6">
    <source>
        <dbReference type="ARBA" id="ARBA00022989"/>
    </source>
</evidence>
<feature type="transmembrane region" description="Helical" evidence="8">
    <location>
        <begin position="315"/>
        <end position="333"/>
    </location>
</feature>
<evidence type="ECO:0000256" key="4">
    <source>
        <dbReference type="ARBA" id="ARBA00022475"/>
    </source>
</evidence>
<dbReference type="PANTHER" id="PTHR30472:SF1">
    <property type="entry name" value="FE(3+) DICITRATE TRANSPORT SYSTEM PERMEASE PROTEIN FECC-RELATED"/>
    <property type="match status" value="1"/>
</dbReference>
<protein>
    <submittedName>
        <fullName evidence="9">Fe(3+)-siderophore ABC transporter permease</fullName>
    </submittedName>
</protein>
<dbReference type="FunFam" id="1.10.3470.10:FF:000001">
    <property type="entry name" value="Vitamin B12 ABC transporter permease BtuC"/>
    <property type="match status" value="1"/>
</dbReference>
<dbReference type="CDD" id="cd06550">
    <property type="entry name" value="TM_ABC_iron-siderophores_like"/>
    <property type="match status" value="1"/>
</dbReference>
<dbReference type="AlphaFoldDB" id="A0A255E8K2"/>
<dbReference type="Proteomes" id="UP000216533">
    <property type="component" value="Unassembled WGS sequence"/>
</dbReference>
<dbReference type="InterPro" id="IPR037294">
    <property type="entry name" value="ABC_BtuC-like"/>
</dbReference>
<keyword evidence="7 8" id="KW-0472">Membrane</keyword>
<feature type="transmembrane region" description="Helical" evidence="8">
    <location>
        <begin position="160"/>
        <end position="183"/>
    </location>
</feature>
<keyword evidence="4" id="KW-1003">Cell membrane</keyword>
<organism evidence="9 10">
    <name type="scientific">Parenemella sanctibonifatiensis</name>
    <dbReference type="NCBI Taxonomy" id="2016505"/>
    <lineage>
        <taxon>Bacteria</taxon>
        <taxon>Bacillati</taxon>
        <taxon>Actinomycetota</taxon>
        <taxon>Actinomycetes</taxon>
        <taxon>Propionibacteriales</taxon>
        <taxon>Propionibacteriaceae</taxon>
        <taxon>Parenemella</taxon>
    </lineage>
</organism>
<gene>
    <name evidence="9" type="ORF">CGZ92_06450</name>
</gene>
<dbReference type="EMBL" id="NMVI01000015">
    <property type="protein sequence ID" value="OYN87894.1"/>
    <property type="molecule type" value="Genomic_DNA"/>
</dbReference>